<protein>
    <recommendedName>
        <fullName evidence="4">DUF4124 domain-containing protein</fullName>
    </recommendedName>
</protein>
<keyword evidence="3" id="KW-1185">Reference proteome</keyword>
<proteinExistence type="predicted"/>
<evidence type="ECO:0008006" key="4">
    <source>
        <dbReference type="Google" id="ProtNLM"/>
    </source>
</evidence>
<dbReference type="RefSeq" id="WP_099916458.1">
    <property type="nucleotide sequence ID" value="NZ_BMHS01000007.1"/>
</dbReference>
<accession>A0A2G8T0R2</accession>
<gene>
    <name evidence="2" type="ORF">CR103_13200</name>
</gene>
<evidence type="ECO:0000256" key="1">
    <source>
        <dbReference type="SAM" id="SignalP"/>
    </source>
</evidence>
<dbReference type="EMBL" id="PDOB01000020">
    <property type="protein sequence ID" value="PIL39288.1"/>
    <property type="molecule type" value="Genomic_DNA"/>
</dbReference>
<comment type="caution">
    <text evidence="2">The sequence shown here is derived from an EMBL/GenBank/DDBJ whole genome shotgun (WGS) entry which is preliminary data.</text>
</comment>
<evidence type="ECO:0000313" key="3">
    <source>
        <dbReference type="Proteomes" id="UP000228593"/>
    </source>
</evidence>
<feature type="signal peptide" evidence="1">
    <location>
        <begin position="1"/>
        <end position="18"/>
    </location>
</feature>
<reference evidence="2 3" key="1">
    <citation type="submission" date="2017-10" db="EMBL/GenBank/DDBJ databases">
        <title>Massilia psychrophilum sp. nov., a novel purple-pigmented bacterium isolated from Tianshan glacier, Xinjiang Municipality, China.</title>
        <authorList>
            <person name="Wang H."/>
        </authorList>
    </citation>
    <scope>NUCLEOTIDE SEQUENCE [LARGE SCALE GENOMIC DNA]</scope>
    <source>
        <strain evidence="2 3">JCM 30813</strain>
    </source>
</reference>
<evidence type="ECO:0000313" key="2">
    <source>
        <dbReference type="EMBL" id="PIL39288.1"/>
    </source>
</evidence>
<dbReference type="AlphaFoldDB" id="A0A2G8T0R2"/>
<keyword evidence="1" id="KW-0732">Signal</keyword>
<dbReference type="OrthoDB" id="6089671at2"/>
<organism evidence="2 3">
    <name type="scientific">Massilia psychrophila</name>
    <dbReference type="NCBI Taxonomy" id="1603353"/>
    <lineage>
        <taxon>Bacteria</taxon>
        <taxon>Pseudomonadati</taxon>
        <taxon>Pseudomonadota</taxon>
        <taxon>Betaproteobacteria</taxon>
        <taxon>Burkholderiales</taxon>
        <taxon>Oxalobacteraceae</taxon>
        <taxon>Telluria group</taxon>
        <taxon>Massilia</taxon>
    </lineage>
</organism>
<sequence length="68" mass="7299">MKKFCIIAIGLLLTGAGAALVAAPAPWYKWRSKVDGQQVCAQTPLGPGWEKATGPYQDSHCEKRIAAK</sequence>
<feature type="chain" id="PRO_5013688195" description="DUF4124 domain-containing protein" evidence="1">
    <location>
        <begin position="19"/>
        <end position="68"/>
    </location>
</feature>
<dbReference type="Proteomes" id="UP000228593">
    <property type="component" value="Unassembled WGS sequence"/>
</dbReference>
<name>A0A2G8T0R2_9BURK</name>